<dbReference type="KEGG" id="vg:40085713"/>
<dbReference type="Proteomes" id="UP000224101">
    <property type="component" value="Segment"/>
</dbReference>
<dbReference type="EMBL" id="KY979132">
    <property type="protein sequence ID" value="ASD50562.1"/>
    <property type="molecule type" value="Genomic_DNA"/>
</dbReference>
<protein>
    <submittedName>
        <fullName evidence="1">Uncharacterized protein</fullName>
    </submittedName>
</protein>
<dbReference type="RefSeq" id="YP_009609628.1">
    <property type="nucleotide sequence ID" value="NC_041997.1"/>
</dbReference>
<reference evidence="1 2" key="1">
    <citation type="submission" date="2017-08" db="EMBL/GenBank/DDBJ databases">
        <title>Characterization and complete genome sequence of novel bacteriophage infecting the causal agent of bacterial fruit blotch, Acidovorax citrulli.</title>
        <authorList>
            <person name="Midani A.R."/>
            <person name="Park S.-H."/>
            <person name="Choi T.-J."/>
        </authorList>
    </citation>
    <scope>NUCLEOTIDE SEQUENCE [LARGE SCALE GENOMIC DNA]</scope>
</reference>
<accession>A0A218M3D5</accession>
<organism evidence="1 2">
    <name type="scientific">Acidovorax phage ACP17</name>
    <dbReference type="NCBI Taxonomy" id="2010329"/>
    <lineage>
        <taxon>Viruses</taxon>
        <taxon>Duplodnaviria</taxon>
        <taxon>Heunggongvirae</taxon>
        <taxon>Uroviricota</taxon>
        <taxon>Caudoviricetes</taxon>
        <taxon>Busanvirus</taxon>
        <taxon>Busanvirus ACP17</taxon>
    </lineage>
</organism>
<name>A0A218M3D5_9CAUD</name>
<sequence length="93" mass="10746">MNVTKAHVLRAIELLEAETERFCCHALTAALANAERYHDAPYSYDQMAEEFLHPLLRADEIDVRGAWDSPPDSRNRYPLSRVEWMQKIADSMP</sequence>
<evidence type="ECO:0000313" key="1">
    <source>
        <dbReference type="EMBL" id="ASD50562.1"/>
    </source>
</evidence>
<keyword evidence="2" id="KW-1185">Reference proteome</keyword>
<proteinExistence type="predicted"/>
<evidence type="ECO:0000313" key="2">
    <source>
        <dbReference type="Proteomes" id="UP000224101"/>
    </source>
</evidence>
<dbReference type="GeneID" id="40085713"/>